<dbReference type="AlphaFoldDB" id="A0A2I0IEA6"/>
<gene>
    <name evidence="1" type="ORF">CRG98_037618</name>
</gene>
<comment type="caution">
    <text evidence="1">The sequence shown here is derived from an EMBL/GenBank/DDBJ whole genome shotgun (WGS) entry which is preliminary data.</text>
</comment>
<evidence type="ECO:0000313" key="1">
    <source>
        <dbReference type="EMBL" id="PKI42000.1"/>
    </source>
</evidence>
<dbReference type="EMBL" id="PGOL01003245">
    <property type="protein sequence ID" value="PKI42000.1"/>
    <property type="molecule type" value="Genomic_DNA"/>
</dbReference>
<keyword evidence="2" id="KW-1185">Reference proteome</keyword>
<dbReference type="Proteomes" id="UP000233551">
    <property type="component" value="Unassembled WGS sequence"/>
</dbReference>
<evidence type="ECO:0000313" key="2">
    <source>
        <dbReference type="Proteomes" id="UP000233551"/>
    </source>
</evidence>
<accession>A0A2I0IEA6</accession>
<reference evidence="1 2" key="1">
    <citation type="submission" date="2017-11" db="EMBL/GenBank/DDBJ databases">
        <title>De-novo sequencing of pomegranate (Punica granatum L.) genome.</title>
        <authorList>
            <person name="Akparov Z."/>
            <person name="Amiraslanov A."/>
            <person name="Hajiyeva S."/>
            <person name="Abbasov M."/>
            <person name="Kaur K."/>
            <person name="Hamwieh A."/>
            <person name="Solovyev V."/>
            <person name="Salamov A."/>
            <person name="Braich B."/>
            <person name="Kosarev P."/>
            <person name="Mahmoud A."/>
            <person name="Hajiyev E."/>
            <person name="Babayeva S."/>
            <person name="Izzatullayeva V."/>
            <person name="Mammadov A."/>
            <person name="Mammadov A."/>
            <person name="Sharifova S."/>
            <person name="Ojaghi J."/>
            <person name="Eynullazada K."/>
            <person name="Bayramov B."/>
            <person name="Abdulazimova A."/>
            <person name="Shahmuradov I."/>
        </authorList>
    </citation>
    <scope>NUCLEOTIDE SEQUENCE [LARGE SCALE GENOMIC DNA]</scope>
    <source>
        <strain evidence="2">cv. AG2017</strain>
        <tissue evidence="1">Leaf</tissue>
    </source>
</reference>
<proteinExistence type="predicted"/>
<organism evidence="1 2">
    <name type="scientific">Punica granatum</name>
    <name type="common">Pomegranate</name>
    <dbReference type="NCBI Taxonomy" id="22663"/>
    <lineage>
        <taxon>Eukaryota</taxon>
        <taxon>Viridiplantae</taxon>
        <taxon>Streptophyta</taxon>
        <taxon>Embryophyta</taxon>
        <taxon>Tracheophyta</taxon>
        <taxon>Spermatophyta</taxon>
        <taxon>Magnoliopsida</taxon>
        <taxon>eudicotyledons</taxon>
        <taxon>Gunneridae</taxon>
        <taxon>Pentapetalae</taxon>
        <taxon>rosids</taxon>
        <taxon>malvids</taxon>
        <taxon>Myrtales</taxon>
        <taxon>Lythraceae</taxon>
        <taxon>Punica</taxon>
    </lineage>
</organism>
<protein>
    <submittedName>
        <fullName evidence="1">Uncharacterized protein</fullName>
    </submittedName>
</protein>
<name>A0A2I0IEA6_PUNGR</name>
<sequence length="291" mass="32362">MHGFLKLVLSFALIRKVPKFIAILKNKDPSRSSTMLELALINKLLILLSDFPTKTIPLGPEASKLGFDSYVRGRGSPRWCATLGLWRVGEILVRWWTPIVKVKNIFLCSLEISFLMGRMLREIQTLSDHDSPSGQDLFDATLAIYGCLVLSPSVFEFSPNCTLRDSLQAAELPHYSCQKINGGPRMTHEWDSIKIGTLKGQGSGWHPHGTPLEALRWSGYVEVGLYNAVGDYGSADEGPIFLNSRRELGTLYVEDGVAWVPKSFGSLEEILGRQQGNVPYDCCDMKAVDRA</sequence>